<accession>A0ABU1UQJ7</accession>
<organism evidence="1 2">
    <name type="scientific">Aeromicrobium panaciterrae</name>
    <dbReference type="NCBI Taxonomy" id="363861"/>
    <lineage>
        <taxon>Bacteria</taxon>
        <taxon>Bacillati</taxon>
        <taxon>Actinomycetota</taxon>
        <taxon>Actinomycetes</taxon>
        <taxon>Propionibacteriales</taxon>
        <taxon>Nocardioidaceae</taxon>
        <taxon>Aeromicrobium</taxon>
    </lineage>
</organism>
<sequence length="750" mass="83294">MQVGRRRALRETLAALRPLEPTSVAVVTSRSRGPWIRRAHRWFPEASILVLSPAGRASAARPALQNSKFDVVIDDVAFAPSAKTIWWMLRQVEEHGAYVSLERGSNLVDRLAEVQAPVDANMRETDPSWARTAQLRGALGEVTSGKHITVARRRGRRYLVDLAAFGDVSQDRSLIDLGYVHSIDSVWVRRQATTPGVLTVQVSNEGTRWIDVAKIKLTGARHVGVGRFARQVWTRHVRLVSPDGVEIRDVEVRALPAESSSTLRHKLAVSQRTDGFGERLNAMVAAIRLARLMGLTFQYSWTNRYVDDALHAIEPAANMFTQEFRDTYEGENDSTNIITLGPDDQTLEELDRRLVRAIGLSCKSHGLDRHLSSTDFPELAENYSREFSEIGFSAQRQAAVDAARELDLDDGMAAIHLRGGDLIVGFFRESSRFMSKAMALPVARAAVRHLHAEGRTVLAVGQEQDVLDELRDTEGVMSINDLAQPTWTSRADKALFDLTVMTRADLMVAATSGFAQQASKISGRAVVNPNDLFSAEQQHRLIIDDLTLNESRYHPLQSAYAWWSAYHVVRHSLDAAEASRLLSAAGRLDPQNRLYPIVEASWFYRDGLVDQGDAVIADRLRAEWRLDRRLSLLDLFAYRRDKESMIPEQIALFEQVADHSAIARLMLASWARVQPDIGRAHQLATAAAAELSSGLLADLDVDLVDAVFTSTPIQDHPFKLEEQTQQIADATAAWEAATSAAEPDSPASQV</sequence>
<proteinExistence type="predicted"/>
<evidence type="ECO:0000313" key="1">
    <source>
        <dbReference type="EMBL" id="MDR7087465.1"/>
    </source>
</evidence>
<gene>
    <name evidence="1" type="ORF">J2X11_002304</name>
</gene>
<name>A0ABU1UQJ7_9ACTN</name>
<evidence type="ECO:0000313" key="2">
    <source>
        <dbReference type="Proteomes" id="UP001257739"/>
    </source>
</evidence>
<protein>
    <submittedName>
        <fullName evidence="1">Uncharacterized protein</fullName>
    </submittedName>
</protein>
<dbReference type="EMBL" id="JAVDWH010000001">
    <property type="protein sequence ID" value="MDR7087465.1"/>
    <property type="molecule type" value="Genomic_DNA"/>
</dbReference>
<keyword evidence="2" id="KW-1185">Reference proteome</keyword>
<reference evidence="1 2" key="1">
    <citation type="submission" date="2023-07" db="EMBL/GenBank/DDBJ databases">
        <title>Sorghum-associated microbial communities from plants grown in Nebraska, USA.</title>
        <authorList>
            <person name="Schachtman D."/>
        </authorList>
    </citation>
    <scope>NUCLEOTIDE SEQUENCE [LARGE SCALE GENOMIC DNA]</scope>
    <source>
        <strain evidence="1 2">BE248</strain>
    </source>
</reference>
<dbReference type="RefSeq" id="WP_309971126.1">
    <property type="nucleotide sequence ID" value="NZ_JAVDWH010000001.1"/>
</dbReference>
<dbReference type="Proteomes" id="UP001257739">
    <property type="component" value="Unassembled WGS sequence"/>
</dbReference>
<comment type="caution">
    <text evidence="1">The sequence shown here is derived from an EMBL/GenBank/DDBJ whole genome shotgun (WGS) entry which is preliminary data.</text>
</comment>